<keyword evidence="6" id="KW-0067">ATP-binding</keyword>
<comment type="pathway">
    <text evidence="1">Cofactor biosynthesis; tetrahydrofolate biosynthesis; 2-amino-4-hydroxy-6-hydroxymethyl-7,8-dihydropteridine diphosphate from 7,8-dihydroneopterin triphosphate: step 4/4.</text>
</comment>
<dbReference type="InterPro" id="IPR007553">
    <property type="entry name" value="2-thiour_desulf"/>
</dbReference>
<evidence type="ECO:0000256" key="5">
    <source>
        <dbReference type="ARBA" id="ARBA00022777"/>
    </source>
</evidence>
<keyword evidence="10" id="KW-1185">Reference proteome</keyword>
<evidence type="ECO:0000313" key="10">
    <source>
        <dbReference type="Proteomes" id="UP001144471"/>
    </source>
</evidence>
<dbReference type="Pfam" id="PF04463">
    <property type="entry name" value="2-thiour_desulf"/>
    <property type="match status" value="1"/>
</dbReference>
<dbReference type="AlphaFoldDB" id="A0A9W6LMR6"/>
<dbReference type="SUPFAM" id="SSF55083">
    <property type="entry name" value="6-hydroxymethyl-7,8-dihydropterin pyrophosphokinase, HPPK"/>
    <property type="match status" value="1"/>
</dbReference>
<dbReference type="RefSeq" id="WP_281834710.1">
    <property type="nucleotide sequence ID" value="NZ_BSDY01000005.1"/>
</dbReference>
<evidence type="ECO:0000256" key="7">
    <source>
        <dbReference type="ARBA" id="ARBA00022909"/>
    </source>
</evidence>
<dbReference type="GO" id="GO:0003848">
    <property type="term" value="F:2-amino-4-hydroxy-6-hydroxymethyldihydropteridine diphosphokinase activity"/>
    <property type="evidence" value="ECO:0007669"/>
    <property type="project" value="UniProtKB-EC"/>
</dbReference>
<sequence length="290" mass="32988">MSREVRAYLSMGSNIGNKLYYLMEGLLMIDALEGVKLTQVSSFYETEPWGYTEQDSFYNIAVEVKTTLLPFELLRKLQEVETKLHRRRELRWGPRTIDIDIIFYDNLTLHIEELTLPHPRYQERKFVLAPLYEVYNNKAELLKYLRRDKSEIKKITPRILVSSCLLGEMCTYRGGSNKKDILDVIGKVEYIKVCPEVDGGLTTPRTPAERQGGRVVTANGEDVTAQFVRGAQIALERAQANNCSVAIMKAKSPSCGKDLIYDGTFSRKLVEGQGVTVELLEKNNIKVIAL</sequence>
<dbReference type="Proteomes" id="UP001144471">
    <property type="component" value="Unassembled WGS sequence"/>
</dbReference>
<comment type="caution">
    <text evidence="9">The sequence shown here is derived from an EMBL/GenBank/DDBJ whole genome shotgun (WGS) entry which is preliminary data.</text>
</comment>
<dbReference type="InterPro" id="IPR035907">
    <property type="entry name" value="Hppk_sf"/>
</dbReference>
<dbReference type="InterPro" id="IPR000550">
    <property type="entry name" value="Hppk"/>
</dbReference>
<keyword evidence="7" id="KW-0289">Folate biosynthesis</keyword>
<dbReference type="GO" id="GO:0046656">
    <property type="term" value="P:folic acid biosynthetic process"/>
    <property type="evidence" value="ECO:0007669"/>
    <property type="project" value="UniProtKB-KW"/>
</dbReference>
<evidence type="ECO:0000313" key="9">
    <source>
        <dbReference type="EMBL" id="GLI55907.1"/>
    </source>
</evidence>
<accession>A0A9W6LMR6</accession>
<evidence type="ECO:0000256" key="1">
    <source>
        <dbReference type="ARBA" id="ARBA00005051"/>
    </source>
</evidence>
<organism evidence="9 10">
    <name type="scientific">Propionigenium maris DSM 9537</name>
    <dbReference type="NCBI Taxonomy" id="1123000"/>
    <lineage>
        <taxon>Bacteria</taxon>
        <taxon>Fusobacteriati</taxon>
        <taxon>Fusobacteriota</taxon>
        <taxon>Fusobacteriia</taxon>
        <taxon>Fusobacteriales</taxon>
        <taxon>Fusobacteriaceae</taxon>
        <taxon>Propionigenium</taxon>
    </lineage>
</organism>
<protein>
    <recommendedName>
        <fullName evidence="2">2-amino-4-hydroxy-6-hydroxymethyldihydropteridine diphosphokinase</fullName>
        <ecNumber evidence="2">2.7.6.3</ecNumber>
    </recommendedName>
</protein>
<dbReference type="CDD" id="cd00483">
    <property type="entry name" value="HPPK"/>
    <property type="match status" value="1"/>
</dbReference>
<dbReference type="PANTHER" id="PTHR43071:SF1">
    <property type="entry name" value="2-AMINO-4-HYDROXY-6-HYDROXYMETHYLDIHYDROPTERIDINE PYROPHOSPHOKINASE"/>
    <property type="match status" value="1"/>
</dbReference>
<feature type="domain" description="7,8-dihydro-6-hydroxymethylpterin-pyrophosphokinase" evidence="8">
    <location>
        <begin position="91"/>
        <end position="102"/>
    </location>
</feature>
<evidence type="ECO:0000259" key="8">
    <source>
        <dbReference type="PROSITE" id="PS00794"/>
    </source>
</evidence>
<dbReference type="PANTHER" id="PTHR43071">
    <property type="entry name" value="2-AMINO-4-HYDROXY-6-HYDROXYMETHYLDIHYDROPTERIDINE PYROPHOSPHOKINASE"/>
    <property type="match status" value="1"/>
</dbReference>
<dbReference type="GO" id="GO:0005524">
    <property type="term" value="F:ATP binding"/>
    <property type="evidence" value="ECO:0007669"/>
    <property type="project" value="UniProtKB-KW"/>
</dbReference>
<evidence type="ECO:0000256" key="3">
    <source>
        <dbReference type="ARBA" id="ARBA00022679"/>
    </source>
</evidence>
<keyword evidence="3" id="KW-0808">Transferase</keyword>
<dbReference type="EC" id="2.7.6.3" evidence="2"/>
<keyword evidence="4" id="KW-0547">Nucleotide-binding</keyword>
<dbReference type="EMBL" id="BSDY01000005">
    <property type="protein sequence ID" value="GLI55907.1"/>
    <property type="molecule type" value="Genomic_DNA"/>
</dbReference>
<dbReference type="Pfam" id="PF01288">
    <property type="entry name" value="HPPK"/>
    <property type="match status" value="1"/>
</dbReference>
<gene>
    <name evidence="9" type="ORF">PM10SUCC1_14210</name>
</gene>
<proteinExistence type="predicted"/>
<keyword evidence="5" id="KW-0418">Kinase</keyword>
<dbReference type="GO" id="GO:0016301">
    <property type="term" value="F:kinase activity"/>
    <property type="evidence" value="ECO:0007669"/>
    <property type="project" value="UniProtKB-KW"/>
</dbReference>
<evidence type="ECO:0000256" key="2">
    <source>
        <dbReference type="ARBA" id="ARBA00013253"/>
    </source>
</evidence>
<evidence type="ECO:0000256" key="4">
    <source>
        <dbReference type="ARBA" id="ARBA00022741"/>
    </source>
</evidence>
<dbReference type="PROSITE" id="PS00794">
    <property type="entry name" value="HPPK"/>
    <property type="match status" value="1"/>
</dbReference>
<evidence type="ECO:0000256" key="6">
    <source>
        <dbReference type="ARBA" id="ARBA00022840"/>
    </source>
</evidence>
<dbReference type="Gene3D" id="3.30.70.560">
    <property type="entry name" value="7,8-Dihydro-6-hydroxymethylpterin-pyrophosphokinase HPPK"/>
    <property type="match status" value="1"/>
</dbReference>
<reference evidence="9" key="1">
    <citation type="submission" date="2022-12" db="EMBL/GenBank/DDBJ databases">
        <title>Reference genome sequencing for broad-spectrum identification of bacterial and archaeal isolates by mass spectrometry.</title>
        <authorList>
            <person name="Sekiguchi Y."/>
            <person name="Tourlousse D.M."/>
        </authorList>
    </citation>
    <scope>NUCLEOTIDE SEQUENCE</scope>
    <source>
        <strain evidence="9">10succ1</strain>
    </source>
</reference>
<name>A0A9W6LMR6_9FUSO</name>
<dbReference type="NCBIfam" id="TIGR01498">
    <property type="entry name" value="folK"/>
    <property type="match status" value="1"/>
</dbReference>